<dbReference type="PANTHER" id="PTHR46521:SF4">
    <property type="entry name" value="SUCROSE-PHOSPHATASE 2-RELATED"/>
    <property type="match status" value="1"/>
</dbReference>
<dbReference type="Proteomes" id="UP001220964">
    <property type="component" value="Unassembled WGS sequence"/>
</dbReference>
<organism evidence="3 4">
    <name type="scientific">Psychromarinibacter sediminicola</name>
    <dbReference type="NCBI Taxonomy" id="3033385"/>
    <lineage>
        <taxon>Bacteria</taxon>
        <taxon>Pseudomonadati</taxon>
        <taxon>Pseudomonadota</taxon>
        <taxon>Alphaproteobacteria</taxon>
        <taxon>Rhodobacterales</taxon>
        <taxon>Paracoccaceae</taxon>
        <taxon>Psychromarinibacter</taxon>
    </lineage>
</organism>
<dbReference type="SUPFAM" id="SSF56784">
    <property type="entry name" value="HAD-like"/>
    <property type="match status" value="1"/>
</dbReference>
<dbReference type="SFLD" id="SFLDS00003">
    <property type="entry name" value="Haloacid_Dehalogenase"/>
    <property type="match status" value="1"/>
</dbReference>
<dbReference type="SFLD" id="SFLDG01141">
    <property type="entry name" value="C2.B.1:_Sucrose_Phosphatase_Li"/>
    <property type="match status" value="1"/>
</dbReference>
<sequence>MSAAATRPWLWVSDIDDTLTGDAAAMEALAAALDRDRGRVWFAVNSSRPADSVRETLAREFPPDLAPDYRITALGTEVYRGDTPLPGWQDRFAGWPQAEIYAALQVLGHRPHAAAYQTPYKVSFAVPKYAQDAARQALSEFPCQIIASGTDDFDVIPPAAGKGAATLHLAEHLGLTPQNVVVSGDSGNDLAMFRVAPSGIAVGNARPELIRALPEGTFYHARAGHAGGVLEGLRYYGVLPTGEEPG</sequence>
<proteinExistence type="predicted"/>
<dbReference type="SFLD" id="SFLDG01140">
    <property type="entry name" value="C2.B:_Phosphomannomutase_and_P"/>
    <property type="match status" value="1"/>
</dbReference>
<keyword evidence="4" id="KW-1185">Reference proteome</keyword>
<dbReference type="AlphaFoldDB" id="A0AAE3TBI6"/>
<dbReference type="InterPro" id="IPR006379">
    <property type="entry name" value="HAD-SF_hydro_IIB"/>
</dbReference>
<dbReference type="EMBL" id="JARGYC010000073">
    <property type="protein sequence ID" value="MDF0603069.1"/>
    <property type="molecule type" value="Genomic_DNA"/>
</dbReference>
<evidence type="ECO:0000313" key="4">
    <source>
        <dbReference type="Proteomes" id="UP001220964"/>
    </source>
</evidence>
<dbReference type="Gene3D" id="3.90.1070.10">
    <property type="match status" value="1"/>
</dbReference>
<dbReference type="InterPro" id="IPR036412">
    <property type="entry name" value="HAD-like_sf"/>
</dbReference>
<gene>
    <name evidence="3" type="ORF">P1J78_20175</name>
</gene>
<dbReference type="Pfam" id="PF05116">
    <property type="entry name" value="S6PP"/>
    <property type="match status" value="1"/>
</dbReference>
<dbReference type="InterPro" id="IPR023214">
    <property type="entry name" value="HAD_sf"/>
</dbReference>
<reference evidence="3" key="1">
    <citation type="submission" date="2023-03" db="EMBL/GenBank/DDBJ databases">
        <title>Multiphase analysis and comparison of six strains from genera Psychromarinibacter, Lutimaribacter, and Maritimibacter, including a novel species: Psychromarinibacter sediminicola sp. nov.</title>
        <authorList>
            <person name="Wang Y.-H."/>
            <person name="Ye M.-Q."/>
            <person name="Du Z.-J."/>
        </authorList>
    </citation>
    <scope>NUCLEOTIDE SEQUENCE</scope>
    <source>
        <strain evidence="3">C21-152</strain>
    </source>
</reference>
<dbReference type="Gene3D" id="3.40.50.1000">
    <property type="entry name" value="HAD superfamily/HAD-like"/>
    <property type="match status" value="1"/>
</dbReference>
<keyword evidence="1 3" id="KW-0378">Hydrolase</keyword>
<evidence type="ECO:0000313" key="3">
    <source>
        <dbReference type="EMBL" id="MDF0603069.1"/>
    </source>
</evidence>
<dbReference type="InterPro" id="IPR051518">
    <property type="entry name" value="Sucrose_Phosphatase"/>
</dbReference>
<name>A0AAE3TBI6_9RHOB</name>
<dbReference type="InterPro" id="IPR006380">
    <property type="entry name" value="SPP-like_dom"/>
</dbReference>
<dbReference type="NCBIfam" id="TIGR01484">
    <property type="entry name" value="HAD-SF-IIB"/>
    <property type="match status" value="1"/>
</dbReference>
<dbReference type="RefSeq" id="WP_275569192.1">
    <property type="nucleotide sequence ID" value="NZ_JARGYC010000073.1"/>
</dbReference>
<evidence type="ECO:0000256" key="1">
    <source>
        <dbReference type="ARBA" id="ARBA00022801"/>
    </source>
</evidence>
<feature type="domain" description="Sucrose phosphatase-like" evidence="2">
    <location>
        <begin position="10"/>
        <end position="237"/>
    </location>
</feature>
<dbReference type="PANTHER" id="PTHR46521">
    <property type="entry name" value="SUCROSE-PHOSPHATASE 2-RELATED"/>
    <property type="match status" value="1"/>
</dbReference>
<protein>
    <submittedName>
        <fullName evidence="3">HAD-IIB family hydrolase</fullName>
    </submittedName>
</protein>
<comment type="caution">
    <text evidence="3">The sequence shown here is derived from an EMBL/GenBank/DDBJ whole genome shotgun (WGS) entry which is preliminary data.</text>
</comment>
<dbReference type="GO" id="GO:0016791">
    <property type="term" value="F:phosphatase activity"/>
    <property type="evidence" value="ECO:0007669"/>
    <property type="project" value="UniProtKB-ARBA"/>
</dbReference>
<evidence type="ECO:0000259" key="2">
    <source>
        <dbReference type="Pfam" id="PF05116"/>
    </source>
</evidence>
<accession>A0AAE3TBI6</accession>